<proteinExistence type="predicted"/>
<sequence>MQQSDKAPSRLTFCHSSFSNSILTIQNIPCLKSSIMSADSTISSTSSSKYSEASMHTINSSIYSGYQESGPMSSKACSCSVF</sequence>
<dbReference type="AlphaFoldDB" id="A0A1R2AM68"/>
<evidence type="ECO:0000313" key="1">
    <source>
        <dbReference type="EMBL" id="OMJ65515.1"/>
    </source>
</evidence>
<dbReference type="Proteomes" id="UP000187209">
    <property type="component" value="Unassembled WGS sequence"/>
</dbReference>
<reference evidence="1 2" key="1">
    <citation type="submission" date="2016-11" db="EMBL/GenBank/DDBJ databases">
        <title>The macronuclear genome of Stentor coeruleus: a giant cell with tiny introns.</title>
        <authorList>
            <person name="Slabodnick M."/>
            <person name="Ruby J.G."/>
            <person name="Reiff S.B."/>
            <person name="Swart E.C."/>
            <person name="Gosai S."/>
            <person name="Prabakaran S."/>
            <person name="Witkowska E."/>
            <person name="Larue G.E."/>
            <person name="Fisher S."/>
            <person name="Freeman R.M."/>
            <person name="Gunawardena J."/>
            <person name="Chu W."/>
            <person name="Stover N.A."/>
            <person name="Gregory B.D."/>
            <person name="Nowacki M."/>
            <person name="Derisi J."/>
            <person name="Roy S.W."/>
            <person name="Marshall W.F."/>
            <person name="Sood P."/>
        </authorList>
    </citation>
    <scope>NUCLEOTIDE SEQUENCE [LARGE SCALE GENOMIC DNA]</scope>
    <source>
        <strain evidence="1">WM001</strain>
    </source>
</reference>
<comment type="caution">
    <text evidence="1">The sequence shown here is derived from an EMBL/GenBank/DDBJ whole genome shotgun (WGS) entry which is preliminary data.</text>
</comment>
<accession>A0A1R2AM68</accession>
<gene>
    <name evidence="1" type="ORF">SteCoe_38073</name>
</gene>
<keyword evidence="2" id="KW-1185">Reference proteome</keyword>
<evidence type="ECO:0000313" key="2">
    <source>
        <dbReference type="Proteomes" id="UP000187209"/>
    </source>
</evidence>
<name>A0A1R2AM68_9CILI</name>
<organism evidence="1 2">
    <name type="scientific">Stentor coeruleus</name>
    <dbReference type="NCBI Taxonomy" id="5963"/>
    <lineage>
        <taxon>Eukaryota</taxon>
        <taxon>Sar</taxon>
        <taxon>Alveolata</taxon>
        <taxon>Ciliophora</taxon>
        <taxon>Postciliodesmatophora</taxon>
        <taxon>Heterotrichea</taxon>
        <taxon>Heterotrichida</taxon>
        <taxon>Stentoridae</taxon>
        <taxon>Stentor</taxon>
    </lineage>
</organism>
<protein>
    <submittedName>
        <fullName evidence="1">Uncharacterized protein</fullName>
    </submittedName>
</protein>
<dbReference type="EMBL" id="MPUH01002089">
    <property type="protein sequence ID" value="OMJ65515.1"/>
    <property type="molecule type" value="Genomic_DNA"/>
</dbReference>